<evidence type="ECO:0000256" key="7">
    <source>
        <dbReference type="HAMAP-Rule" id="MF_00485"/>
    </source>
</evidence>
<proteinExistence type="inferred from homology"/>
<gene>
    <name evidence="7" type="primary">rps4e</name>
    <name evidence="10" type="ORF">FTO68_06735</name>
</gene>
<sequence>MMAHMKRMVAPGSWGVERKVSTYAPATAPGPHNAGALPIAIWIRDHMGIARNMKEIKQILHDRQVIVNGKICTDPHIGIGVFDIISFPRLGKHYIMLLDKRGRFASSEIGADAAKIRLSKIRNKTTLPGGKVQLNLLFGANVNADDSYRPKDSIILKLGVDGDSRFEITEHFPYAVGNVAMVVGGQHSGRVARIREVIPVQGSVPNRVSLEEISTGEVFETIEPYIFMVGREEPALGIWGITV</sequence>
<dbReference type="InterPro" id="IPR014722">
    <property type="entry name" value="Rib_uL2_dom2"/>
</dbReference>
<dbReference type="InterPro" id="IPR038237">
    <property type="entry name" value="Ribosomal_eS4_central_sf"/>
</dbReference>
<comment type="caution">
    <text evidence="10">The sequence shown here is derived from an EMBL/GenBank/DDBJ whole genome shotgun (WGS) entry which is preliminary data.</text>
</comment>
<keyword evidence="3 7" id="KW-0694">RNA-binding</keyword>
<dbReference type="GO" id="GO:1990904">
    <property type="term" value="C:ribonucleoprotein complex"/>
    <property type="evidence" value="ECO:0007669"/>
    <property type="project" value="UniProtKB-KW"/>
</dbReference>
<name>A0ABD4TLP1_9EURY</name>
<dbReference type="EMBL" id="VOTZ01000012">
    <property type="protein sequence ID" value="MCQ1538679.1"/>
    <property type="molecule type" value="Genomic_DNA"/>
</dbReference>
<evidence type="ECO:0000256" key="3">
    <source>
        <dbReference type="ARBA" id="ARBA00022884"/>
    </source>
</evidence>
<dbReference type="InterPro" id="IPR000876">
    <property type="entry name" value="Ribosomal_eS4"/>
</dbReference>
<evidence type="ECO:0000313" key="11">
    <source>
        <dbReference type="Proteomes" id="UP001524383"/>
    </source>
</evidence>
<evidence type="ECO:0000259" key="9">
    <source>
        <dbReference type="Pfam" id="PF08071"/>
    </source>
</evidence>
<dbReference type="GO" id="GO:0005840">
    <property type="term" value="C:ribosome"/>
    <property type="evidence" value="ECO:0007669"/>
    <property type="project" value="UniProtKB-KW"/>
</dbReference>
<evidence type="ECO:0000259" key="8">
    <source>
        <dbReference type="Pfam" id="PF00900"/>
    </source>
</evidence>
<evidence type="ECO:0000256" key="2">
    <source>
        <dbReference type="ARBA" id="ARBA00022730"/>
    </source>
</evidence>
<dbReference type="Gene3D" id="2.40.50.740">
    <property type="match status" value="1"/>
</dbReference>
<comment type="similarity">
    <text evidence="1 7">Belongs to the eukaryotic ribosomal protein eS4 family.</text>
</comment>
<dbReference type="GO" id="GO:0019843">
    <property type="term" value="F:rRNA binding"/>
    <property type="evidence" value="ECO:0007669"/>
    <property type="project" value="UniProtKB-KW"/>
</dbReference>
<dbReference type="CDD" id="cd06087">
    <property type="entry name" value="KOW_RPS4"/>
    <property type="match status" value="1"/>
</dbReference>
<dbReference type="Proteomes" id="UP001524383">
    <property type="component" value="Unassembled WGS sequence"/>
</dbReference>
<keyword evidence="4 7" id="KW-0689">Ribosomal protein</keyword>
<dbReference type="PANTHER" id="PTHR11581:SF0">
    <property type="entry name" value="SMALL RIBOSOMAL SUBUNIT PROTEIN ES4"/>
    <property type="match status" value="1"/>
</dbReference>
<keyword evidence="5 7" id="KW-0687">Ribonucleoprotein</keyword>
<dbReference type="Pfam" id="PF08071">
    <property type="entry name" value="RS4NT"/>
    <property type="match status" value="1"/>
</dbReference>
<feature type="domain" description="Small ribosomal subunit protein eS4 central region" evidence="8">
    <location>
        <begin position="91"/>
        <end position="158"/>
    </location>
</feature>
<dbReference type="InterPro" id="IPR013845">
    <property type="entry name" value="Ribosomal_eS4_central_region"/>
</dbReference>
<organism evidence="10 11">
    <name type="scientific">Methanocalculus taiwanensis</name>
    <dbReference type="NCBI Taxonomy" id="106207"/>
    <lineage>
        <taxon>Archaea</taxon>
        <taxon>Methanobacteriati</taxon>
        <taxon>Methanobacteriota</taxon>
        <taxon>Stenosarchaea group</taxon>
        <taxon>Methanomicrobia</taxon>
        <taxon>Methanomicrobiales</taxon>
        <taxon>Methanocalculaceae</taxon>
        <taxon>Methanocalculus</taxon>
    </lineage>
</organism>
<evidence type="ECO:0000313" key="10">
    <source>
        <dbReference type="EMBL" id="MCQ1538679.1"/>
    </source>
</evidence>
<dbReference type="Gene3D" id="2.30.30.30">
    <property type="match status" value="1"/>
</dbReference>
<protein>
    <recommendedName>
        <fullName evidence="6 7">Small ribosomal subunit protein eS4</fullName>
    </recommendedName>
</protein>
<dbReference type="PANTHER" id="PTHR11581">
    <property type="entry name" value="30S/40S RIBOSOMAL PROTEIN S4"/>
    <property type="match status" value="1"/>
</dbReference>
<evidence type="ECO:0000256" key="6">
    <source>
        <dbReference type="ARBA" id="ARBA00035272"/>
    </source>
</evidence>
<dbReference type="GO" id="GO:0006412">
    <property type="term" value="P:translation"/>
    <property type="evidence" value="ECO:0007669"/>
    <property type="project" value="UniProtKB-UniRule"/>
</dbReference>
<evidence type="ECO:0000256" key="4">
    <source>
        <dbReference type="ARBA" id="ARBA00022980"/>
    </source>
</evidence>
<dbReference type="PROSITE" id="PS50889">
    <property type="entry name" value="S4"/>
    <property type="match status" value="1"/>
</dbReference>
<evidence type="ECO:0000256" key="5">
    <source>
        <dbReference type="ARBA" id="ARBA00023274"/>
    </source>
</evidence>
<keyword evidence="11" id="KW-1185">Reference proteome</keyword>
<evidence type="ECO:0000256" key="1">
    <source>
        <dbReference type="ARBA" id="ARBA00007500"/>
    </source>
</evidence>
<dbReference type="SUPFAM" id="SSF55174">
    <property type="entry name" value="Alpha-L RNA-binding motif"/>
    <property type="match status" value="1"/>
</dbReference>
<dbReference type="HAMAP" id="MF_00485">
    <property type="entry name" value="Ribosomal_eS4"/>
    <property type="match status" value="1"/>
</dbReference>
<reference evidence="10 11" key="1">
    <citation type="submission" date="2019-08" db="EMBL/GenBank/DDBJ databases">
        <authorList>
            <person name="Chen S.-C."/>
            <person name="Lai M.-C."/>
            <person name="You Y.-T."/>
        </authorList>
    </citation>
    <scope>NUCLEOTIDE SEQUENCE [LARGE SCALE GENOMIC DNA]</scope>
    <source>
        <strain evidence="10 11">P2F9704a</strain>
    </source>
</reference>
<keyword evidence="2" id="KW-0699">rRNA-binding</keyword>
<accession>A0ABD4TLP1</accession>
<dbReference type="AlphaFoldDB" id="A0ABD4TLP1"/>
<dbReference type="InterPro" id="IPR013843">
    <property type="entry name" value="Ribosomal_eS4_N"/>
</dbReference>
<dbReference type="InterPro" id="IPR036986">
    <property type="entry name" value="S4_RNA-bd_sf"/>
</dbReference>
<dbReference type="InterPro" id="IPR041982">
    <property type="entry name" value="Ribosomal_eS4_KOW"/>
</dbReference>
<dbReference type="Gene3D" id="3.10.290.10">
    <property type="entry name" value="RNA-binding S4 domain"/>
    <property type="match status" value="1"/>
</dbReference>
<feature type="domain" description="Small ribosomal subunit protein eS4 N-terminal" evidence="9">
    <location>
        <begin position="4"/>
        <end position="34"/>
    </location>
</feature>
<dbReference type="Pfam" id="PF00900">
    <property type="entry name" value="Ribosomal_S4e"/>
    <property type="match status" value="1"/>
</dbReference>
<dbReference type="NCBIfam" id="NF003312">
    <property type="entry name" value="PRK04313.1"/>
    <property type="match status" value="1"/>
</dbReference>